<reference evidence="2" key="1">
    <citation type="submission" date="2021-01" db="EMBL/GenBank/DDBJ databases">
        <title>Whole genome shotgun sequence of Planosporangium mesophilum NBRC 109066.</title>
        <authorList>
            <person name="Komaki H."/>
            <person name="Tamura T."/>
        </authorList>
    </citation>
    <scope>NUCLEOTIDE SEQUENCE</scope>
    <source>
        <strain evidence="2">NBRC 109066</strain>
    </source>
</reference>
<feature type="transmembrane region" description="Helical" evidence="1">
    <location>
        <begin position="54"/>
        <end position="72"/>
    </location>
</feature>
<evidence type="ECO:0000256" key="1">
    <source>
        <dbReference type="SAM" id="Phobius"/>
    </source>
</evidence>
<name>A0A8J3T9X4_9ACTN</name>
<keyword evidence="1" id="KW-0472">Membrane</keyword>
<feature type="transmembrane region" description="Helical" evidence="1">
    <location>
        <begin position="84"/>
        <end position="105"/>
    </location>
</feature>
<proteinExistence type="predicted"/>
<comment type="caution">
    <text evidence="2">The sequence shown here is derived from an EMBL/GenBank/DDBJ whole genome shotgun (WGS) entry which is preliminary data.</text>
</comment>
<keyword evidence="3" id="KW-1185">Reference proteome</keyword>
<keyword evidence="1" id="KW-0812">Transmembrane</keyword>
<dbReference type="AlphaFoldDB" id="A0A8J3T9X4"/>
<protein>
    <submittedName>
        <fullName evidence="2">Uncharacterized protein</fullName>
    </submittedName>
</protein>
<accession>A0A8J3T9X4</accession>
<keyword evidence="1" id="KW-1133">Transmembrane helix</keyword>
<dbReference type="Proteomes" id="UP000599074">
    <property type="component" value="Unassembled WGS sequence"/>
</dbReference>
<gene>
    <name evidence="2" type="ORF">Pme01_21500</name>
</gene>
<evidence type="ECO:0000313" key="2">
    <source>
        <dbReference type="EMBL" id="GII22553.1"/>
    </source>
</evidence>
<dbReference type="EMBL" id="BOON01000018">
    <property type="protein sequence ID" value="GII22553.1"/>
    <property type="molecule type" value="Genomic_DNA"/>
</dbReference>
<evidence type="ECO:0000313" key="3">
    <source>
        <dbReference type="Proteomes" id="UP000599074"/>
    </source>
</evidence>
<sequence length="166" mass="17491">MVSVAAVVLEESPTVLVRAGNMGANGYAGYLTGRVQTKTRLAAMLAPPARLQTVTAPAVCLGVAVFLEFVMLSNLDPARSDFGAVAGFASLLGLVIAALTCVILVRKRKLSASGPIAERARALWRRCWYCRRCGVVTLAMTGGSNQTLPAHGLARTLVAIARTKLH</sequence>
<organism evidence="2 3">
    <name type="scientific">Planosporangium mesophilum</name>
    <dbReference type="NCBI Taxonomy" id="689768"/>
    <lineage>
        <taxon>Bacteria</taxon>
        <taxon>Bacillati</taxon>
        <taxon>Actinomycetota</taxon>
        <taxon>Actinomycetes</taxon>
        <taxon>Micromonosporales</taxon>
        <taxon>Micromonosporaceae</taxon>
        <taxon>Planosporangium</taxon>
    </lineage>
</organism>